<protein>
    <submittedName>
        <fullName evidence="2">Uncharacterized protein</fullName>
    </submittedName>
</protein>
<keyword evidence="3" id="KW-1185">Reference proteome</keyword>
<evidence type="ECO:0000313" key="3">
    <source>
        <dbReference type="Proteomes" id="UP000191342"/>
    </source>
</evidence>
<gene>
    <name evidence="2" type="ORF">PENFLA_c015G09087</name>
</gene>
<reference evidence="3" key="1">
    <citation type="journal article" date="2017" name="Nat. Microbiol.">
        <title>Global analysis of biosynthetic gene clusters reveals vast potential of secondary metabolite production in Penicillium species.</title>
        <authorList>
            <person name="Nielsen J.C."/>
            <person name="Grijseels S."/>
            <person name="Prigent S."/>
            <person name="Ji B."/>
            <person name="Dainat J."/>
            <person name="Nielsen K.F."/>
            <person name="Frisvad J.C."/>
            <person name="Workman M."/>
            <person name="Nielsen J."/>
        </authorList>
    </citation>
    <scope>NUCLEOTIDE SEQUENCE [LARGE SCALE GENOMIC DNA]</scope>
    <source>
        <strain evidence="3">IBT 14082</strain>
    </source>
</reference>
<sequence length="55" mass="6021">MSGSANETSISNEHHRGHPGCKLREIPIFYSKSQRPANQQTGYDSSFSGLDIAVL</sequence>
<organism evidence="2 3">
    <name type="scientific">Penicillium flavigenum</name>
    <dbReference type="NCBI Taxonomy" id="254877"/>
    <lineage>
        <taxon>Eukaryota</taxon>
        <taxon>Fungi</taxon>
        <taxon>Dikarya</taxon>
        <taxon>Ascomycota</taxon>
        <taxon>Pezizomycotina</taxon>
        <taxon>Eurotiomycetes</taxon>
        <taxon>Eurotiomycetidae</taxon>
        <taxon>Eurotiales</taxon>
        <taxon>Aspergillaceae</taxon>
        <taxon>Penicillium</taxon>
    </lineage>
</organism>
<dbReference type="AlphaFoldDB" id="A0A1V6T4R4"/>
<name>A0A1V6T4R4_9EURO</name>
<feature type="region of interest" description="Disordered" evidence="1">
    <location>
        <begin position="1"/>
        <end position="25"/>
    </location>
</feature>
<feature type="compositionally biased region" description="Polar residues" evidence="1">
    <location>
        <begin position="1"/>
        <end position="11"/>
    </location>
</feature>
<accession>A0A1V6T4R4</accession>
<evidence type="ECO:0000313" key="2">
    <source>
        <dbReference type="EMBL" id="OQE21004.1"/>
    </source>
</evidence>
<dbReference type="EMBL" id="MLQL01000015">
    <property type="protein sequence ID" value="OQE21004.1"/>
    <property type="molecule type" value="Genomic_DNA"/>
</dbReference>
<evidence type="ECO:0000256" key="1">
    <source>
        <dbReference type="SAM" id="MobiDB-lite"/>
    </source>
</evidence>
<dbReference type="Proteomes" id="UP000191342">
    <property type="component" value="Unassembled WGS sequence"/>
</dbReference>
<comment type="caution">
    <text evidence="2">The sequence shown here is derived from an EMBL/GenBank/DDBJ whole genome shotgun (WGS) entry which is preliminary data.</text>
</comment>
<proteinExistence type="predicted"/>